<comment type="caution">
    <text evidence="4">The sequence shown here is derived from an EMBL/GenBank/DDBJ whole genome shotgun (WGS) entry which is preliminary data.</text>
</comment>
<evidence type="ECO:0000256" key="1">
    <source>
        <dbReference type="ARBA" id="ARBA00010646"/>
    </source>
</evidence>
<dbReference type="AlphaFoldDB" id="A0A259TZ13"/>
<dbReference type="InterPro" id="IPR017853">
    <property type="entry name" value="GH"/>
</dbReference>
<dbReference type="PROSITE" id="PS51904">
    <property type="entry name" value="GLYCOSYL_HYDROL_F25_2"/>
    <property type="match status" value="1"/>
</dbReference>
<proteinExistence type="inferred from homology"/>
<gene>
    <name evidence="4" type="ORF">BSZ36_08545</name>
</gene>
<evidence type="ECO:0000256" key="2">
    <source>
        <dbReference type="ARBA" id="ARBA00022801"/>
    </source>
</evidence>
<evidence type="ECO:0008006" key="6">
    <source>
        <dbReference type="Google" id="ProtNLM"/>
    </source>
</evidence>
<name>A0A259TZ13_9BACT</name>
<comment type="similarity">
    <text evidence="1">Belongs to the glycosyl hydrolase 25 family.</text>
</comment>
<dbReference type="GO" id="GO:0009253">
    <property type="term" value="P:peptidoglycan catabolic process"/>
    <property type="evidence" value="ECO:0007669"/>
    <property type="project" value="InterPro"/>
</dbReference>
<dbReference type="InParanoid" id="A0A259TZ13"/>
<organism evidence="4 5">
    <name type="scientific">Rubricoccus marinus</name>
    <dbReference type="NCBI Taxonomy" id="716817"/>
    <lineage>
        <taxon>Bacteria</taxon>
        <taxon>Pseudomonadati</taxon>
        <taxon>Rhodothermota</taxon>
        <taxon>Rhodothermia</taxon>
        <taxon>Rhodothermales</taxon>
        <taxon>Rubricoccaceae</taxon>
        <taxon>Rubricoccus</taxon>
    </lineage>
</organism>
<dbReference type="PANTHER" id="PTHR34135">
    <property type="entry name" value="LYSOZYME"/>
    <property type="match status" value="1"/>
</dbReference>
<keyword evidence="5" id="KW-1185">Reference proteome</keyword>
<evidence type="ECO:0000313" key="5">
    <source>
        <dbReference type="Proteomes" id="UP000216446"/>
    </source>
</evidence>
<dbReference type="SMART" id="SM00641">
    <property type="entry name" value="Glyco_25"/>
    <property type="match status" value="1"/>
</dbReference>
<dbReference type="PANTHER" id="PTHR34135:SF2">
    <property type="entry name" value="LYSOZYME"/>
    <property type="match status" value="1"/>
</dbReference>
<dbReference type="RefSeq" id="WP_094547874.1">
    <property type="nucleotide sequence ID" value="NZ_MQWB01000001.1"/>
</dbReference>
<keyword evidence="2" id="KW-0378">Hydrolase</keyword>
<accession>A0A259TZ13</accession>
<dbReference type="Pfam" id="PF01183">
    <property type="entry name" value="Glyco_hydro_25"/>
    <property type="match status" value="1"/>
</dbReference>
<dbReference type="OrthoDB" id="9798192at2"/>
<evidence type="ECO:0000313" key="4">
    <source>
        <dbReference type="EMBL" id="OZC03013.1"/>
    </source>
</evidence>
<dbReference type="GO" id="GO:0016052">
    <property type="term" value="P:carbohydrate catabolic process"/>
    <property type="evidence" value="ECO:0007669"/>
    <property type="project" value="TreeGrafter"/>
</dbReference>
<keyword evidence="3" id="KW-0326">Glycosidase</keyword>
<sequence>MLKRLSPYLLFATVLLVGFTALGYWLVSTGRWTPANPSEAAYPIRGIDVSRHQGTINWDAVAASGVDFVYMKATEGGDWTDPEFVGNWNEAGRVGLARGVYHFFTFCRDADEQAAHALATQPPEAELPFVVDVEYGGNCEGFESVEHVRASLDRFMDIVTDSIGYDPAIYAVHSSYPDFIEGRYLGSPLWLQHVLWKPSAEGDRTWSIWQYSVTGTVPGIEGPVDLNVFNGDSTAFAAFQVSP</sequence>
<dbReference type="Gene3D" id="3.20.20.80">
    <property type="entry name" value="Glycosidases"/>
    <property type="match status" value="1"/>
</dbReference>
<dbReference type="Proteomes" id="UP000216446">
    <property type="component" value="Unassembled WGS sequence"/>
</dbReference>
<dbReference type="InterPro" id="IPR002053">
    <property type="entry name" value="Glyco_hydro_25"/>
</dbReference>
<reference evidence="4 5" key="1">
    <citation type="submission" date="2016-11" db="EMBL/GenBank/DDBJ databases">
        <title>Study of marine rhodopsin-containing bacteria.</title>
        <authorList>
            <person name="Yoshizawa S."/>
            <person name="Kumagai Y."/>
            <person name="Kogure K."/>
        </authorList>
    </citation>
    <scope>NUCLEOTIDE SEQUENCE [LARGE SCALE GENOMIC DNA]</scope>
    <source>
        <strain evidence="4 5">SG-29</strain>
    </source>
</reference>
<dbReference type="EMBL" id="MQWB01000001">
    <property type="protein sequence ID" value="OZC03013.1"/>
    <property type="molecule type" value="Genomic_DNA"/>
</dbReference>
<dbReference type="GO" id="GO:0003796">
    <property type="term" value="F:lysozyme activity"/>
    <property type="evidence" value="ECO:0007669"/>
    <property type="project" value="InterPro"/>
</dbReference>
<dbReference type="GO" id="GO:0016998">
    <property type="term" value="P:cell wall macromolecule catabolic process"/>
    <property type="evidence" value="ECO:0007669"/>
    <property type="project" value="InterPro"/>
</dbReference>
<evidence type="ECO:0000256" key="3">
    <source>
        <dbReference type="ARBA" id="ARBA00023295"/>
    </source>
</evidence>
<dbReference type="FunCoup" id="A0A259TZ13">
    <property type="interactions" value="32"/>
</dbReference>
<protein>
    <recommendedName>
        <fullName evidence="6">Lysozyme</fullName>
    </recommendedName>
</protein>
<dbReference type="InterPro" id="IPR018077">
    <property type="entry name" value="Glyco_hydro_fam25_subgr"/>
</dbReference>
<dbReference type="SUPFAM" id="SSF51445">
    <property type="entry name" value="(Trans)glycosidases"/>
    <property type="match status" value="1"/>
</dbReference>